<sequence>MIEEIKIFKDLLRKNAESGKVMFLEDNGLCFLADRTILWGDHYATHHNLTHWPRAEEFIPERWIVAEGDELYPPKNGWRPFERGPRNCIGQEVAMTEIKLMLALTIRDFDFKDAYEEYDVMKGNPKGLDLYGQRAYMMLRGGGHPA</sequence>
<dbReference type="EMBL" id="KB708004">
    <property type="protein sequence ID" value="EMR83448.1"/>
    <property type="molecule type" value="Genomic_DNA"/>
</dbReference>
<dbReference type="GO" id="GO:0005506">
    <property type="term" value="F:iron ion binding"/>
    <property type="evidence" value="ECO:0007669"/>
    <property type="project" value="InterPro"/>
</dbReference>
<dbReference type="Gene3D" id="1.10.630.10">
    <property type="entry name" value="Cytochrome P450"/>
    <property type="match status" value="1"/>
</dbReference>
<evidence type="ECO:0000256" key="8">
    <source>
        <dbReference type="ARBA" id="ARBA00023033"/>
    </source>
</evidence>
<protein>
    <submittedName>
        <fullName evidence="10">Putative n-alkane-inducible cytochrome protein</fullName>
    </submittedName>
</protein>
<evidence type="ECO:0000313" key="10">
    <source>
        <dbReference type="EMBL" id="EMR83448.1"/>
    </source>
</evidence>
<accession>M7U9Y2</accession>
<dbReference type="HOGENOM" id="CLU_1777148_0_0_1"/>
<proteinExistence type="predicted"/>
<name>M7U9Y2_BOTF1</name>
<dbReference type="GO" id="GO:0004497">
    <property type="term" value="F:monooxygenase activity"/>
    <property type="evidence" value="ECO:0007669"/>
    <property type="project" value="UniProtKB-KW"/>
</dbReference>
<dbReference type="SUPFAM" id="SSF48264">
    <property type="entry name" value="Cytochrome P450"/>
    <property type="match status" value="1"/>
</dbReference>
<dbReference type="InterPro" id="IPR001128">
    <property type="entry name" value="Cyt_P450"/>
</dbReference>
<evidence type="ECO:0000256" key="7">
    <source>
        <dbReference type="ARBA" id="ARBA00023026"/>
    </source>
</evidence>
<keyword evidence="7" id="KW-0843">Virulence</keyword>
<dbReference type="Pfam" id="PF00067">
    <property type="entry name" value="p450"/>
    <property type="match status" value="1"/>
</dbReference>
<dbReference type="Proteomes" id="UP000012045">
    <property type="component" value="Unassembled WGS sequence"/>
</dbReference>
<evidence type="ECO:0000256" key="5">
    <source>
        <dbReference type="ARBA" id="ARBA00023002"/>
    </source>
</evidence>
<comment type="cofactor">
    <cofactor evidence="1 9">
        <name>heme</name>
        <dbReference type="ChEBI" id="CHEBI:30413"/>
    </cofactor>
</comment>
<evidence type="ECO:0000256" key="3">
    <source>
        <dbReference type="ARBA" id="ARBA00022617"/>
    </source>
</evidence>
<dbReference type="GO" id="GO:0016705">
    <property type="term" value="F:oxidoreductase activity, acting on paired donors, with incorporation or reduction of molecular oxygen"/>
    <property type="evidence" value="ECO:0007669"/>
    <property type="project" value="InterPro"/>
</dbReference>
<dbReference type="STRING" id="1290391.M7U9Y2"/>
<evidence type="ECO:0000256" key="9">
    <source>
        <dbReference type="PIRSR" id="PIRSR602401-1"/>
    </source>
</evidence>
<keyword evidence="5" id="KW-0560">Oxidoreductase</keyword>
<dbReference type="PRINTS" id="PR00463">
    <property type="entry name" value="EP450I"/>
</dbReference>
<evidence type="ECO:0000256" key="4">
    <source>
        <dbReference type="ARBA" id="ARBA00022723"/>
    </source>
</evidence>
<organism evidence="10 11">
    <name type="scientific">Botryotinia fuckeliana (strain BcDW1)</name>
    <name type="common">Noble rot fungus</name>
    <name type="synonym">Botrytis cinerea</name>
    <dbReference type="NCBI Taxonomy" id="1290391"/>
    <lineage>
        <taxon>Eukaryota</taxon>
        <taxon>Fungi</taxon>
        <taxon>Dikarya</taxon>
        <taxon>Ascomycota</taxon>
        <taxon>Pezizomycotina</taxon>
        <taxon>Leotiomycetes</taxon>
        <taxon>Helotiales</taxon>
        <taxon>Sclerotiniaceae</taxon>
        <taxon>Botrytis</taxon>
    </lineage>
</organism>
<gene>
    <name evidence="10" type="ORF">BcDW1_7882</name>
</gene>
<evidence type="ECO:0000313" key="11">
    <source>
        <dbReference type="Proteomes" id="UP000012045"/>
    </source>
</evidence>
<dbReference type="AlphaFoldDB" id="M7U9Y2"/>
<keyword evidence="6 9" id="KW-0408">Iron</keyword>
<dbReference type="PANTHER" id="PTHR24305:SF107">
    <property type="entry name" value="P450, PUTATIVE (EUROFUNG)-RELATED"/>
    <property type="match status" value="1"/>
</dbReference>
<dbReference type="GO" id="GO:0020037">
    <property type="term" value="F:heme binding"/>
    <property type="evidence" value="ECO:0007669"/>
    <property type="project" value="InterPro"/>
</dbReference>
<feature type="binding site" description="axial binding residue" evidence="9">
    <location>
        <position position="88"/>
    </location>
    <ligand>
        <name>heme</name>
        <dbReference type="ChEBI" id="CHEBI:30413"/>
    </ligand>
    <ligandPart>
        <name>Fe</name>
        <dbReference type="ChEBI" id="CHEBI:18248"/>
    </ligandPart>
</feature>
<evidence type="ECO:0000256" key="6">
    <source>
        <dbReference type="ARBA" id="ARBA00023004"/>
    </source>
</evidence>
<evidence type="ECO:0000256" key="1">
    <source>
        <dbReference type="ARBA" id="ARBA00001971"/>
    </source>
</evidence>
<keyword evidence="4 9" id="KW-0479">Metal-binding</keyword>
<dbReference type="PANTHER" id="PTHR24305">
    <property type="entry name" value="CYTOCHROME P450"/>
    <property type="match status" value="1"/>
</dbReference>
<comment type="pathway">
    <text evidence="2">Secondary metabolite biosynthesis.</text>
</comment>
<reference evidence="11" key="1">
    <citation type="journal article" date="2013" name="Genome Announc.">
        <title>Draft genome sequence of Botrytis cinerea BcDW1, inoculum for noble rot of grape berries.</title>
        <authorList>
            <person name="Blanco-Ulate B."/>
            <person name="Allen G."/>
            <person name="Powell A.L."/>
            <person name="Cantu D."/>
        </authorList>
    </citation>
    <scope>NUCLEOTIDE SEQUENCE [LARGE SCALE GENOMIC DNA]</scope>
    <source>
        <strain evidence="11">BcDW1</strain>
    </source>
</reference>
<evidence type="ECO:0000256" key="2">
    <source>
        <dbReference type="ARBA" id="ARBA00005179"/>
    </source>
</evidence>
<dbReference type="OrthoDB" id="10029320at2759"/>
<keyword evidence="3 9" id="KW-0349">Heme</keyword>
<dbReference type="InterPro" id="IPR002401">
    <property type="entry name" value="Cyt_P450_E_grp-I"/>
</dbReference>
<dbReference type="InterPro" id="IPR050121">
    <property type="entry name" value="Cytochrome_P450_monoxygenase"/>
</dbReference>
<keyword evidence="8" id="KW-0503">Monooxygenase</keyword>
<dbReference type="InterPro" id="IPR036396">
    <property type="entry name" value="Cyt_P450_sf"/>
</dbReference>